<dbReference type="PANTHER" id="PTHR48207">
    <property type="entry name" value="SUCCINATE--HYDROXYMETHYLGLUTARATE COA-TRANSFERASE"/>
    <property type="match status" value="1"/>
</dbReference>
<dbReference type="Proteomes" id="UP000315677">
    <property type="component" value="Unassembled WGS sequence"/>
</dbReference>
<dbReference type="OrthoDB" id="9797653at2"/>
<sequence>MLPLDGFRVLDLTRFLSGPYATMVLAELGADVIKVEQPQTGDDSRRLAPKVNGESYPFAMPNRSKRSISLDLKTDRGRELFLHLAREADLVIENFRPGVVRRLGIDYEAVRAVRPDVLYCAISGFGQTGPYRDRPGFDIMAQGAIGLMRMTGEPGGRPAKVGIAINDIAAGATAIYSILAAQIQRSRTGEGQYMDISLVDAGLAWTVWESGAFFGAGEVPQQTGTRHRRSTPYQAYRTADGYVTIGANNDRLWARLVTDVLDRPDWLTDPRFATLPDRMDHIDELEVEIERLTTTRGTDEWIKLLDRAGVPGGPVLTYDEALADQHVVARGMVTELEHPLIGAMRTIAPPTKFSGLDQRVRSPAPWLGQHTAQLLRESGVDDAELAQLFATGVAYDAHPDHERD</sequence>
<dbReference type="InterPro" id="IPR050483">
    <property type="entry name" value="CoA-transferase_III_domain"/>
</dbReference>
<name>A0A543DXE5_9PSEU</name>
<dbReference type="Pfam" id="PF02515">
    <property type="entry name" value="CoA_transf_3"/>
    <property type="match status" value="1"/>
</dbReference>
<dbReference type="SUPFAM" id="SSF89796">
    <property type="entry name" value="CoA-transferase family III (CaiB/BaiF)"/>
    <property type="match status" value="1"/>
</dbReference>
<proteinExistence type="predicted"/>
<accession>A0A543DXE5</accession>
<dbReference type="InterPro" id="IPR044855">
    <property type="entry name" value="CoA-Trfase_III_dom3_sf"/>
</dbReference>
<gene>
    <name evidence="2" type="ORF">FB558_0684</name>
</gene>
<evidence type="ECO:0000313" key="2">
    <source>
        <dbReference type="EMBL" id="TQM13929.1"/>
    </source>
</evidence>
<keyword evidence="1 2" id="KW-0808">Transferase</keyword>
<protein>
    <submittedName>
        <fullName evidence="2">Crotonobetainyl-CoA:carnitine CoA-transferase CaiB-like acyl-CoA transferase</fullName>
    </submittedName>
</protein>
<dbReference type="InterPro" id="IPR023606">
    <property type="entry name" value="CoA-Trfase_III_dom_1_sf"/>
</dbReference>
<dbReference type="PANTHER" id="PTHR48207:SF4">
    <property type="entry name" value="BLL6097 PROTEIN"/>
    <property type="match status" value="1"/>
</dbReference>
<evidence type="ECO:0000256" key="1">
    <source>
        <dbReference type="ARBA" id="ARBA00022679"/>
    </source>
</evidence>
<comment type="caution">
    <text evidence="2">The sequence shown here is derived from an EMBL/GenBank/DDBJ whole genome shotgun (WGS) entry which is preliminary data.</text>
</comment>
<dbReference type="AlphaFoldDB" id="A0A543DXE5"/>
<evidence type="ECO:0000313" key="3">
    <source>
        <dbReference type="Proteomes" id="UP000315677"/>
    </source>
</evidence>
<keyword evidence="3" id="KW-1185">Reference proteome</keyword>
<organism evidence="2 3">
    <name type="scientific">Pseudonocardia kunmingensis</name>
    <dbReference type="NCBI Taxonomy" id="630975"/>
    <lineage>
        <taxon>Bacteria</taxon>
        <taxon>Bacillati</taxon>
        <taxon>Actinomycetota</taxon>
        <taxon>Actinomycetes</taxon>
        <taxon>Pseudonocardiales</taxon>
        <taxon>Pseudonocardiaceae</taxon>
        <taxon>Pseudonocardia</taxon>
    </lineage>
</organism>
<dbReference type="Gene3D" id="3.40.50.10540">
    <property type="entry name" value="Crotonobetainyl-coa:carnitine coa-transferase, domain 1"/>
    <property type="match status" value="1"/>
</dbReference>
<dbReference type="RefSeq" id="WP_142047980.1">
    <property type="nucleotide sequence ID" value="NZ_VFPA01000001.1"/>
</dbReference>
<dbReference type="GO" id="GO:0008410">
    <property type="term" value="F:CoA-transferase activity"/>
    <property type="evidence" value="ECO:0007669"/>
    <property type="project" value="TreeGrafter"/>
</dbReference>
<reference evidence="2 3" key="1">
    <citation type="submission" date="2019-06" db="EMBL/GenBank/DDBJ databases">
        <title>Sequencing the genomes of 1000 actinobacteria strains.</title>
        <authorList>
            <person name="Klenk H.-P."/>
        </authorList>
    </citation>
    <scope>NUCLEOTIDE SEQUENCE [LARGE SCALE GENOMIC DNA]</scope>
    <source>
        <strain evidence="2 3">DSM 45301</strain>
    </source>
</reference>
<dbReference type="Gene3D" id="3.30.1540.10">
    <property type="entry name" value="formyl-coa transferase, domain 3"/>
    <property type="match status" value="1"/>
</dbReference>
<dbReference type="InterPro" id="IPR003673">
    <property type="entry name" value="CoA-Trfase_fam_III"/>
</dbReference>
<dbReference type="EMBL" id="VFPA01000001">
    <property type="protein sequence ID" value="TQM13929.1"/>
    <property type="molecule type" value="Genomic_DNA"/>
</dbReference>